<gene>
    <name evidence="8" type="ORF">GCM10009639_13400</name>
</gene>
<dbReference type="RefSeq" id="WP_344329506.1">
    <property type="nucleotide sequence ID" value="NZ_BAAAKJ010000063.1"/>
</dbReference>
<dbReference type="Pfam" id="PF04542">
    <property type="entry name" value="Sigma70_r2"/>
    <property type="match status" value="1"/>
</dbReference>
<dbReference type="SUPFAM" id="SSF88946">
    <property type="entry name" value="Sigma2 domain of RNA polymerase sigma factors"/>
    <property type="match status" value="1"/>
</dbReference>
<keyword evidence="2" id="KW-0805">Transcription regulation</keyword>
<dbReference type="InterPro" id="IPR014284">
    <property type="entry name" value="RNA_pol_sigma-70_dom"/>
</dbReference>
<dbReference type="InterPro" id="IPR039425">
    <property type="entry name" value="RNA_pol_sigma-70-like"/>
</dbReference>
<dbReference type="NCBIfam" id="TIGR02937">
    <property type="entry name" value="sigma70-ECF"/>
    <property type="match status" value="1"/>
</dbReference>
<keyword evidence="5" id="KW-0804">Transcription</keyword>
<dbReference type="InterPro" id="IPR013325">
    <property type="entry name" value="RNA_pol_sigma_r2"/>
</dbReference>
<dbReference type="SUPFAM" id="SSF88659">
    <property type="entry name" value="Sigma3 and sigma4 domains of RNA polymerase sigma factors"/>
    <property type="match status" value="1"/>
</dbReference>
<comment type="similarity">
    <text evidence="1">Belongs to the sigma-70 factor family. ECF subfamily.</text>
</comment>
<feature type="domain" description="RNA polymerase sigma-70 region 2" evidence="7">
    <location>
        <begin position="26"/>
        <end position="91"/>
    </location>
</feature>
<evidence type="ECO:0000256" key="4">
    <source>
        <dbReference type="ARBA" id="ARBA00023125"/>
    </source>
</evidence>
<dbReference type="Gene3D" id="1.10.10.10">
    <property type="entry name" value="Winged helix-like DNA-binding domain superfamily/Winged helix DNA-binding domain"/>
    <property type="match status" value="1"/>
</dbReference>
<evidence type="ECO:0000256" key="2">
    <source>
        <dbReference type="ARBA" id="ARBA00023015"/>
    </source>
</evidence>
<dbReference type="InterPro" id="IPR036388">
    <property type="entry name" value="WH-like_DNA-bd_sf"/>
</dbReference>
<keyword evidence="3" id="KW-0731">Sigma factor</keyword>
<reference evidence="8 9" key="1">
    <citation type="journal article" date="2019" name="Int. J. Syst. Evol. Microbiol.">
        <title>The Global Catalogue of Microorganisms (GCM) 10K type strain sequencing project: providing services to taxonomists for standard genome sequencing and annotation.</title>
        <authorList>
            <consortium name="The Broad Institute Genomics Platform"/>
            <consortium name="The Broad Institute Genome Sequencing Center for Infectious Disease"/>
            <person name="Wu L."/>
            <person name="Ma J."/>
        </authorList>
    </citation>
    <scope>NUCLEOTIDE SEQUENCE [LARGE SCALE GENOMIC DNA]</scope>
    <source>
        <strain evidence="8 9">JCM 12393</strain>
    </source>
</reference>
<dbReference type="InterPro" id="IPR007627">
    <property type="entry name" value="RNA_pol_sigma70_r2"/>
</dbReference>
<comment type="caution">
    <text evidence="8">The sequence shown here is derived from an EMBL/GenBank/DDBJ whole genome shotgun (WGS) entry which is preliminary data.</text>
</comment>
<dbReference type="EMBL" id="BAAAKJ010000063">
    <property type="protein sequence ID" value="GAA1387802.1"/>
    <property type="molecule type" value="Genomic_DNA"/>
</dbReference>
<dbReference type="PANTHER" id="PTHR43133:SF8">
    <property type="entry name" value="RNA POLYMERASE SIGMA FACTOR HI_1459-RELATED"/>
    <property type="match status" value="1"/>
</dbReference>
<organism evidence="8 9">
    <name type="scientific">Kitasatospora putterlickiae</name>
    <dbReference type="NCBI Taxonomy" id="221725"/>
    <lineage>
        <taxon>Bacteria</taxon>
        <taxon>Bacillati</taxon>
        <taxon>Actinomycetota</taxon>
        <taxon>Actinomycetes</taxon>
        <taxon>Kitasatosporales</taxon>
        <taxon>Streptomycetaceae</taxon>
        <taxon>Kitasatospora</taxon>
    </lineage>
</organism>
<evidence type="ECO:0000256" key="1">
    <source>
        <dbReference type="ARBA" id="ARBA00010641"/>
    </source>
</evidence>
<evidence type="ECO:0000259" key="7">
    <source>
        <dbReference type="Pfam" id="PF04542"/>
    </source>
</evidence>
<evidence type="ECO:0000313" key="9">
    <source>
        <dbReference type="Proteomes" id="UP001499863"/>
    </source>
</evidence>
<keyword evidence="4" id="KW-0238">DNA-binding</keyword>
<sequence>MAKSEGAGAHGPSPSAPMSEAHLEELVRDLLPRLVTSLREMTHDEQTAENIAAKACMVVINEVRKGTVFHRPVIAYATTVARRMAIDHWRSAPVRREEPVAEIPEGSRPATTGDPGNSHPGARLEFEELLRIVHKAIGDQRQARIWELHHIWLWKGAEIAETLGISASTVSRELRRADERARAAPIPLPRREAD</sequence>
<evidence type="ECO:0000256" key="5">
    <source>
        <dbReference type="ARBA" id="ARBA00023163"/>
    </source>
</evidence>
<dbReference type="Gene3D" id="1.10.1740.10">
    <property type="match status" value="1"/>
</dbReference>
<name>A0ABN1XW75_9ACTN</name>
<accession>A0ABN1XW75</accession>
<keyword evidence="9" id="KW-1185">Reference proteome</keyword>
<proteinExistence type="inferred from homology"/>
<dbReference type="InterPro" id="IPR013324">
    <property type="entry name" value="RNA_pol_sigma_r3/r4-like"/>
</dbReference>
<protein>
    <recommendedName>
        <fullName evidence="7">RNA polymerase sigma-70 region 2 domain-containing protein</fullName>
    </recommendedName>
</protein>
<dbReference type="PANTHER" id="PTHR43133">
    <property type="entry name" value="RNA POLYMERASE ECF-TYPE SIGMA FACTO"/>
    <property type="match status" value="1"/>
</dbReference>
<feature type="region of interest" description="Disordered" evidence="6">
    <location>
        <begin position="97"/>
        <end position="120"/>
    </location>
</feature>
<evidence type="ECO:0000313" key="8">
    <source>
        <dbReference type="EMBL" id="GAA1387802.1"/>
    </source>
</evidence>
<evidence type="ECO:0000256" key="6">
    <source>
        <dbReference type="SAM" id="MobiDB-lite"/>
    </source>
</evidence>
<dbReference type="Proteomes" id="UP001499863">
    <property type="component" value="Unassembled WGS sequence"/>
</dbReference>
<evidence type="ECO:0000256" key="3">
    <source>
        <dbReference type="ARBA" id="ARBA00023082"/>
    </source>
</evidence>